<protein>
    <recommendedName>
        <fullName evidence="2">BHLH domain-containing protein</fullName>
    </recommendedName>
</protein>
<dbReference type="Pfam" id="PF00010">
    <property type="entry name" value="HLH"/>
    <property type="match status" value="1"/>
</dbReference>
<gene>
    <name evidence="3" type="ORF">SCHPADRAFT_925688</name>
</gene>
<feature type="compositionally biased region" description="Low complexity" evidence="1">
    <location>
        <begin position="206"/>
        <end position="217"/>
    </location>
</feature>
<feature type="region of interest" description="Disordered" evidence="1">
    <location>
        <begin position="1023"/>
        <end position="1050"/>
    </location>
</feature>
<dbReference type="PANTHER" id="PTHR47336:SF2">
    <property type="entry name" value="TRANSCRIPTION FACTOR HMS1-RELATED"/>
    <property type="match status" value="1"/>
</dbReference>
<feature type="domain" description="BHLH" evidence="2">
    <location>
        <begin position="329"/>
        <end position="414"/>
    </location>
</feature>
<dbReference type="InterPro" id="IPR036638">
    <property type="entry name" value="HLH_DNA-bd_sf"/>
</dbReference>
<dbReference type="EMBL" id="KQ085902">
    <property type="protein sequence ID" value="KLO17655.1"/>
    <property type="molecule type" value="Genomic_DNA"/>
</dbReference>
<sequence length="1167" mass="126844">MAAPSSTRTTTSTRMLDPNDNSAGTSDQPSVGTPGSSQMDTFDFTIDPSDPLAFLMNASGSDHSGDSSTEDSYRGTSTPPSSHGSPSSSAALPQTKPVDTSAFSFLTQQAFDDGLEFPMDLQNDLSGMDYSIFGSSMFSNGFIGSNAMQNSQAPTQYIAGPTTYNKPAYPFNFSQASAFPQADQMQSQQRNEVLLQPPEQRVGDISSASSSTSSTSSPLLNPSQFAPTTPQLPLSNAPSSGNEPQMSGNQTINDLAQRVRELVGVNMALPSANAGQEQPKVPIPRLQRPAQAAPAPKRKQSMPPSTTPSPLSAPAFSATPTVSAPAPIRTKTAHTTIERRYRTNINARIQSLRAAVPALRVLEERAGNRIGNLNIKGDAVDVIDERGYVDGVKVARKGSKANVLGKAVEYINVLKRRELRLTREKEGLRSLICSLVGGPALLKEWETMWVEQFGGPEMDEAQNAEQAEADDENDDEDDDGEDGEDDDGIATKKRKRSAADNSGVKVKKDSKGSSSSTLPSTAASNPAFSVIAPGQPEKRKRGRPRKLPLPASTPNTAVPVPMDVNMSLDALYGTSSMVGMPTPEQFLDQQRRNQLVQYQQHVQPGQYLLAAFAFFSFFNSPVSYYATSSARSHDSSRHTHSGVVLDATHGRPYGGDNWSVARVAGGLGWRDVVQVVHVAVSLLLLLSIVGPWLPNAFRRRYSRAMPRVLRPFLGLPFTPRPHSDSSKRSRSRDSQRSGSDSSGDEREDASARDALSSALLWTGVDVQHTTRALLNALGLRPGVFGMLSSCLQVVFTRGPGAHRLERRVLEQRVFTRLAELVALDVTASSTTRIQTYVFASKFISTSSASASDLATLALVIQPLWASKATALWDMALAKIHRKSGNNLRASKPYETLVLEDMSVDDAMERIRRLDAGMVERGTRDTSSDSDEDSLHDFEDSVTGPLAVLSRQLVFEYIRDRAEAEFVQLVFDVDSDKGEVATEDSTAKQTVGIEERSHCIVTAGKSLDRTTRELVVMYSKTCDSLSTPTSSVFDEDDMTDDEEAEDDSYDADEREIMSLLRSVELYRKFFPTLLLRSQVAGAFESDLATSQPPRAQPPVTISLDPMPSPPPSPSKHDVESMSPTSRSYLSLRRRLASPAFDRSDILEDARDHVVEALEYGLIKSSRGC</sequence>
<dbReference type="PROSITE" id="PS50888">
    <property type="entry name" value="BHLH"/>
    <property type="match status" value="1"/>
</dbReference>
<evidence type="ECO:0000313" key="3">
    <source>
        <dbReference type="EMBL" id="KLO17655.1"/>
    </source>
</evidence>
<feature type="region of interest" description="Disordered" evidence="1">
    <location>
        <begin position="719"/>
        <end position="749"/>
    </location>
</feature>
<dbReference type="SMART" id="SM00353">
    <property type="entry name" value="HLH"/>
    <property type="match status" value="1"/>
</dbReference>
<name>A0A0H2RZY6_9AGAM</name>
<evidence type="ECO:0000256" key="1">
    <source>
        <dbReference type="SAM" id="MobiDB-lite"/>
    </source>
</evidence>
<feature type="region of interest" description="Disordered" evidence="1">
    <location>
        <begin position="461"/>
        <end position="560"/>
    </location>
</feature>
<dbReference type="InParanoid" id="A0A0H2RZY6"/>
<dbReference type="STRING" id="27342.A0A0H2RZY6"/>
<feature type="compositionally biased region" description="Acidic residues" evidence="1">
    <location>
        <begin position="1032"/>
        <end position="1050"/>
    </location>
</feature>
<dbReference type="SUPFAM" id="SSF47459">
    <property type="entry name" value="HLH, helix-loop-helix DNA-binding domain"/>
    <property type="match status" value="1"/>
</dbReference>
<evidence type="ECO:0000313" key="4">
    <source>
        <dbReference type="Proteomes" id="UP000053477"/>
    </source>
</evidence>
<feature type="compositionally biased region" description="Basic and acidic residues" evidence="1">
    <location>
        <begin position="721"/>
        <end position="735"/>
    </location>
</feature>
<dbReference type="PANTHER" id="PTHR47336">
    <property type="entry name" value="TRANSCRIPTION FACTOR HMS1-RELATED"/>
    <property type="match status" value="1"/>
</dbReference>
<keyword evidence="4" id="KW-1185">Reference proteome</keyword>
<feature type="region of interest" description="Disordered" evidence="1">
    <location>
        <begin position="288"/>
        <end position="335"/>
    </location>
</feature>
<feature type="compositionally biased region" description="Low complexity" evidence="1">
    <location>
        <begin position="308"/>
        <end position="321"/>
    </location>
</feature>
<evidence type="ECO:0000259" key="2">
    <source>
        <dbReference type="PROSITE" id="PS50888"/>
    </source>
</evidence>
<feature type="region of interest" description="Disordered" evidence="1">
    <location>
        <begin position="1"/>
        <end position="95"/>
    </location>
</feature>
<proteinExistence type="predicted"/>
<accession>A0A0H2RZY6</accession>
<dbReference type="OrthoDB" id="2133190at2759"/>
<dbReference type="AlphaFoldDB" id="A0A0H2RZY6"/>
<organism evidence="3 4">
    <name type="scientific">Schizopora paradoxa</name>
    <dbReference type="NCBI Taxonomy" id="27342"/>
    <lineage>
        <taxon>Eukaryota</taxon>
        <taxon>Fungi</taxon>
        <taxon>Dikarya</taxon>
        <taxon>Basidiomycota</taxon>
        <taxon>Agaricomycotina</taxon>
        <taxon>Agaricomycetes</taxon>
        <taxon>Hymenochaetales</taxon>
        <taxon>Schizoporaceae</taxon>
        <taxon>Schizopora</taxon>
    </lineage>
</organism>
<feature type="compositionally biased region" description="Polar residues" evidence="1">
    <location>
        <begin position="218"/>
        <end position="249"/>
    </location>
</feature>
<feature type="compositionally biased region" description="Low complexity" evidence="1">
    <location>
        <begin position="1"/>
        <end position="14"/>
    </location>
</feature>
<feature type="compositionally biased region" description="Low complexity" evidence="1">
    <location>
        <begin position="75"/>
        <end position="89"/>
    </location>
</feature>
<dbReference type="Proteomes" id="UP000053477">
    <property type="component" value="Unassembled WGS sequence"/>
</dbReference>
<dbReference type="InterPro" id="IPR011598">
    <property type="entry name" value="bHLH_dom"/>
</dbReference>
<feature type="compositionally biased region" description="Acidic residues" evidence="1">
    <location>
        <begin position="461"/>
        <end position="488"/>
    </location>
</feature>
<dbReference type="InterPro" id="IPR052099">
    <property type="entry name" value="Regulatory_TF_Diverse"/>
</dbReference>
<dbReference type="Gene3D" id="4.10.280.10">
    <property type="entry name" value="Helix-loop-helix DNA-binding domain"/>
    <property type="match status" value="1"/>
</dbReference>
<reference evidence="3 4" key="1">
    <citation type="submission" date="2015-04" db="EMBL/GenBank/DDBJ databases">
        <title>Complete genome sequence of Schizopora paradoxa KUC8140, a cosmopolitan wood degrader in East Asia.</title>
        <authorList>
            <consortium name="DOE Joint Genome Institute"/>
            <person name="Min B."/>
            <person name="Park H."/>
            <person name="Jang Y."/>
            <person name="Kim J.-J."/>
            <person name="Kim K.H."/>
            <person name="Pangilinan J."/>
            <person name="Lipzen A."/>
            <person name="Riley R."/>
            <person name="Grigoriev I.V."/>
            <person name="Spatafora J.W."/>
            <person name="Choi I.-G."/>
        </authorList>
    </citation>
    <scope>NUCLEOTIDE SEQUENCE [LARGE SCALE GENOMIC DNA]</scope>
    <source>
        <strain evidence="3 4">KUC8140</strain>
    </source>
</reference>
<feature type="region of interest" description="Disordered" evidence="1">
    <location>
        <begin position="200"/>
        <end position="249"/>
    </location>
</feature>
<dbReference type="GO" id="GO:0046983">
    <property type="term" value="F:protein dimerization activity"/>
    <property type="evidence" value="ECO:0007669"/>
    <property type="project" value="InterPro"/>
</dbReference>
<feature type="compositionally biased region" description="Low complexity" evidence="1">
    <location>
        <begin position="512"/>
        <end position="526"/>
    </location>
</feature>
<feature type="compositionally biased region" description="Polar residues" evidence="1">
    <location>
        <begin position="19"/>
        <end position="40"/>
    </location>
</feature>
<feature type="region of interest" description="Disordered" evidence="1">
    <location>
        <begin position="1083"/>
        <end position="1122"/>
    </location>
</feature>